<dbReference type="InterPro" id="IPR023631">
    <property type="entry name" value="Amidase_dom"/>
</dbReference>
<sequence length="478" mass="49853">MNLADYSRLDATALAECIRDKEISAAEAQQCAREAAAALNPRINAVIELFDAPLTHDAKGPFGGVPFLIKDLVLHAEGVRSQAGSRLFGDGVVAAADSALMARFRRAGFATLGRTHTPEFGFNATTESALGGATRNPWNLAHSSGGSSGGSAAAVAAGIVPIAHANDGGGSIRVPAAACGLVGLKPSRGRVSAGPDYGQPLMGLGIEGVVCRTVRDAAAALDAIHGNEPGDPFLMQAPAQSYARAIQSLPRKLRIAVSTQFPGTQPSAQPCVEAVEATARTLAGLGHAVEWATPAYTHEAFLSATRTFWSSFLAAGVAGMAQALQIPLDKALDQVQACTRVTAEYGLGLRALDLELALMQMNAVSREVAPFFARYDILLSPTMRTPPVPLGYLDQDDASRDARGFFDHLFDYATCTPLANLTGQPAISLPLAMAGDLPIGVHCMAPMGDEATLLQLAAQLEQAMPWAARRPAVHAATL</sequence>
<dbReference type="PANTHER" id="PTHR11895">
    <property type="entry name" value="TRANSAMIDASE"/>
    <property type="match status" value="1"/>
</dbReference>
<dbReference type="InterPro" id="IPR036928">
    <property type="entry name" value="AS_sf"/>
</dbReference>
<accession>A0A9X8GTG5</accession>
<keyword evidence="4" id="KW-1185">Reference proteome</keyword>
<evidence type="ECO:0000259" key="2">
    <source>
        <dbReference type="Pfam" id="PF01425"/>
    </source>
</evidence>
<dbReference type="PANTHER" id="PTHR11895:SF7">
    <property type="entry name" value="GLUTAMYL-TRNA(GLN) AMIDOTRANSFERASE SUBUNIT A, MITOCHONDRIAL"/>
    <property type="match status" value="1"/>
</dbReference>
<dbReference type="EMBL" id="QXMN01000032">
    <property type="protein sequence ID" value="RIX76413.1"/>
    <property type="molecule type" value="Genomic_DNA"/>
</dbReference>
<protein>
    <submittedName>
        <fullName evidence="3">Amidase</fullName>
    </submittedName>
</protein>
<feature type="domain" description="Amidase" evidence="2">
    <location>
        <begin position="51"/>
        <end position="454"/>
    </location>
</feature>
<dbReference type="InterPro" id="IPR020556">
    <property type="entry name" value="Amidase_CS"/>
</dbReference>
<evidence type="ECO:0000313" key="3">
    <source>
        <dbReference type="EMBL" id="RIX76413.1"/>
    </source>
</evidence>
<dbReference type="PROSITE" id="PS00571">
    <property type="entry name" value="AMIDASES"/>
    <property type="match status" value="1"/>
</dbReference>
<dbReference type="Gene3D" id="3.90.1300.10">
    <property type="entry name" value="Amidase signature (AS) domain"/>
    <property type="match status" value="1"/>
</dbReference>
<dbReference type="AlphaFoldDB" id="A0A9X8GTG5"/>
<dbReference type="SUPFAM" id="SSF75304">
    <property type="entry name" value="Amidase signature (AS) enzymes"/>
    <property type="match status" value="1"/>
</dbReference>
<organism evidence="3 4">
    <name type="scientific">Acidovorax cavernicola</name>
    <dbReference type="NCBI Taxonomy" id="1675792"/>
    <lineage>
        <taxon>Bacteria</taxon>
        <taxon>Pseudomonadati</taxon>
        <taxon>Pseudomonadota</taxon>
        <taxon>Betaproteobacteria</taxon>
        <taxon>Burkholderiales</taxon>
        <taxon>Comamonadaceae</taxon>
        <taxon>Acidovorax</taxon>
    </lineage>
</organism>
<dbReference type="Proteomes" id="UP000265619">
    <property type="component" value="Unassembled WGS sequence"/>
</dbReference>
<dbReference type="OrthoDB" id="9811471at2"/>
<dbReference type="Pfam" id="PF01425">
    <property type="entry name" value="Amidase"/>
    <property type="match status" value="1"/>
</dbReference>
<proteinExistence type="inferred from homology"/>
<dbReference type="RefSeq" id="WP_119556392.1">
    <property type="nucleotide sequence ID" value="NZ_QXMN01000032.1"/>
</dbReference>
<reference evidence="3 4" key="1">
    <citation type="submission" date="2018-09" db="EMBL/GenBank/DDBJ databases">
        <title>Acidovorax cavernicola nov. sp. isolated from Gruta de las Maravillas (Aracena, Spain).</title>
        <authorList>
            <person name="Jurado V."/>
            <person name="Gutierrez-Patricio S."/>
            <person name="Gonzalez-Pimentel J.L."/>
            <person name="Miller A.Z."/>
            <person name="Laiz L."/>
            <person name="Saiz-Jimenez C."/>
        </authorList>
    </citation>
    <scope>NUCLEOTIDE SEQUENCE [LARGE SCALE GENOMIC DNA]</scope>
    <source>
        <strain evidence="3 4">1011MAR4D40.2</strain>
    </source>
</reference>
<dbReference type="InterPro" id="IPR000120">
    <property type="entry name" value="Amidase"/>
</dbReference>
<gene>
    <name evidence="3" type="ORF">D3H34_22070</name>
</gene>
<comment type="similarity">
    <text evidence="1">Belongs to the amidase family.</text>
</comment>
<name>A0A9X8GTG5_9BURK</name>
<dbReference type="GO" id="GO:0003824">
    <property type="term" value="F:catalytic activity"/>
    <property type="evidence" value="ECO:0007669"/>
    <property type="project" value="InterPro"/>
</dbReference>
<evidence type="ECO:0000256" key="1">
    <source>
        <dbReference type="ARBA" id="ARBA00009199"/>
    </source>
</evidence>
<comment type="caution">
    <text evidence="3">The sequence shown here is derived from an EMBL/GenBank/DDBJ whole genome shotgun (WGS) entry which is preliminary data.</text>
</comment>
<evidence type="ECO:0000313" key="4">
    <source>
        <dbReference type="Proteomes" id="UP000265619"/>
    </source>
</evidence>